<name>A0A2U2DK26_9HYPH</name>
<sequence length="128" mass="13627">MEPIAIAAATLAAKWAAESIVKEAAKSAFTSLKPVYDWIVVNLRGRPASEAVLDNLAMQPNETTTIEAVALIVNEAIQKDPALKSNLDALLERAKQDDATHSFVVQVFEGARVGKIVTIGTVNGNVTI</sequence>
<dbReference type="EMBL" id="QFBC01000014">
    <property type="protein sequence ID" value="PWE53669.1"/>
    <property type="molecule type" value="Genomic_DNA"/>
</dbReference>
<evidence type="ECO:0000313" key="2">
    <source>
        <dbReference type="Proteomes" id="UP000245252"/>
    </source>
</evidence>
<accession>A0A2U2DK26</accession>
<proteinExistence type="predicted"/>
<organism evidence="1 2">
    <name type="scientific">Metarhizobium album</name>
    <dbReference type="NCBI Taxonomy" id="2182425"/>
    <lineage>
        <taxon>Bacteria</taxon>
        <taxon>Pseudomonadati</taxon>
        <taxon>Pseudomonadota</taxon>
        <taxon>Alphaproteobacteria</taxon>
        <taxon>Hyphomicrobiales</taxon>
        <taxon>Rhizobiaceae</taxon>
        <taxon>Metarhizobium</taxon>
    </lineage>
</organism>
<gene>
    <name evidence="1" type="ORF">DEM27_24300</name>
</gene>
<dbReference type="RefSeq" id="WP_109460837.1">
    <property type="nucleotide sequence ID" value="NZ_QFBC01000014.1"/>
</dbReference>
<protein>
    <submittedName>
        <fullName evidence="1">Uncharacterized protein</fullName>
    </submittedName>
</protein>
<dbReference type="AlphaFoldDB" id="A0A2U2DK26"/>
<dbReference type="Proteomes" id="UP000245252">
    <property type="component" value="Unassembled WGS sequence"/>
</dbReference>
<keyword evidence="2" id="KW-1185">Reference proteome</keyword>
<comment type="caution">
    <text evidence="1">The sequence shown here is derived from an EMBL/GenBank/DDBJ whole genome shotgun (WGS) entry which is preliminary data.</text>
</comment>
<evidence type="ECO:0000313" key="1">
    <source>
        <dbReference type="EMBL" id="PWE53669.1"/>
    </source>
</evidence>
<reference evidence="1 2" key="1">
    <citation type="submission" date="2018-05" db="EMBL/GenBank/DDBJ databases">
        <title>The draft genome of strain NS-104.</title>
        <authorList>
            <person name="Hang P."/>
            <person name="Jiang J."/>
        </authorList>
    </citation>
    <scope>NUCLEOTIDE SEQUENCE [LARGE SCALE GENOMIC DNA]</scope>
    <source>
        <strain evidence="1 2">NS-104</strain>
    </source>
</reference>